<feature type="region of interest" description="Disordered" evidence="1">
    <location>
        <begin position="208"/>
        <end position="227"/>
    </location>
</feature>
<dbReference type="InterPro" id="IPR047313">
    <property type="entry name" value="SMN_C"/>
</dbReference>
<keyword evidence="3" id="KW-1185">Reference proteome</keyword>
<feature type="compositionally biased region" description="Pro residues" evidence="1">
    <location>
        <begin position="215"/>
        <end position="226"/>
    </location>
</feature>
<organism evidence="2 3">
    <name type="scientific">Mucor velutinosus</name>
    <dbReference type="NCBI Taxonomy" id="708070"/>
    <lineage>
        <taxon>Eukaryota</taxon>
        <taxon>Fungi</taxon>
        <taxon>Fungi incertae sedis</taxon>
        <taxon>Mucoromycota</taxon>
        <taxon>Mucoromycotina</taxon>
        <taxon>Mucoromycetes</taxon>
        <taxon>Mucorales</taxon>
        <taxon>Mucorineae</taxon>
        <taxon>Mucoraceae</taxon>
        <taxon>Mucor</taxon>
    </lineage>
</organism>
<dbReference type="Pfam" id="PF20635">
    <property type="entry name" value="SMN_YG-box"/>
    <property type="match status" value="1"/>
</dbReference>
<dbReference type="AlphaFoldDB" id="A0AAN7I357"/>
<comment type="caution">
    <text evidence="2">The sequence shown here is derived from an EMBL/GenBank/DDBJ whole genome shotgun (WGS) entry which is preliminary data.</text>
</comment>
<gene>
    <name evidence="2" type="primary">SEC65</name>
    <name evidence="2" type="ORF">ATC70_008218</name>
</gene>
<sequence>MPNQDELDVQWDADVIEFWQASLQSYKTCHDAEKPNDNDSETIASNLIDSLPKKKVQHKASLLTTRSGESSSQPPEPKKQKDQTSDAMEAPPKRVFRIEEKVDRIQMPNRREDHSDAVDSQLQSPKKRKATVELPYTSLPPRRRGVQIEDEEEEEEEEEEQNEEEQYKEEQHGDEQYEEEEQTEQEAHSYENTSKKARYQEQYYYQDPHYAAAAPPAPAPPMPPSMPAQDNEAFSNLIMSWYYAGYYTGLYQARQR</sequence>
<evidence type="ECO:0000313" key="3">
    <source>
        <dbReference type="Proteomes" id="UP001304243"/>
    </source>
</evidence>
<dbReference type="CDD" id="cd22852">
    <property type="entry name" value="SMN_C"/>
    <property type="match status" value="1"/>
</dbReference>
<accession>A0AAN7I357</accession>
<dbReference type="Proteomes" id="UP001304243">
    <property type="component" value="Unassembled WGS sequence"/>
</dbReference>
<feature type="compositionally biased region" description="Polar residues" evidence="1">
    <location>
        <begin position="62"/>
        <end position="73"/>
    </location>
</feature>
<proteinExistence type="predicted"/>
<dbReference type="GeneID" id="89951904"/>
<protein>
    <submittedName>
        <fullName evidence="2">Signal recognition particle subunit</fullName>
    </submittedName>
</protein>
<evidence type="ECO:0000256" key="1">
    <source>
        <dbReference type="SAM" id="MobiDB-lite"/>
    </source>
</evidence>
<feature type="region of interest" description="Disordered" evidence="1">
    <location>
        <begin position="30"/>
        <end position="202"/>
    </location>
</feature>
<reference evidence="2 3" key="1">
    <citation type="submission" date="2022-11" db="EMBL/GenBank/DDBJ databases">
        <title>Mucor velutinosus strain NIH1002 WGS.</title>
        <authorList>
            <person name="Subramanian P."/>
            <person name="Mullikin J.C."/>
            <person name="Segre J.A."/>
            <person name="Zelazny A.M."/>
        </authorList>
    </citation>
    <scope>NUCLEOTIDE SEQUENCE [LARGE SCALE GENOMIC DNA]</scope>
    <source>
        <strain evidence="2 3">NIH1002</strain>
    </source>
</reference>
<dbReference type="EMBL" id="JASEJX010000011">
    <property type="protein sequence ID" value="KAK4520088.1"/>
    <property type="molecule type" value="Genomic_DNA"/>
</dbReference>
<evidence type="ECO:0000313" key="2">
    <source>
        <dbReference type="EMBL" id="KAK4520088.1"/>
    </source>
</evidence>
<feature type="compositionally biased region" description="Basic and acidic residues" evidence="1">
    <location>
        <begin position="96"/>
        <end position="117"/>
    </location>
</feature>
<name>A0AAN7I357_9FUNG</name>
<dbReference type="RefSeq" id="XP_064686754.1">
    <property type="nucleotide sequence ID" value="XM_064827470.1"/>
</dbReference>
<feature type="compositionally biased region" description="Acidic residues" evidence="1">
    <location>
        <begin position="148"/>
        <end position="167"/>
    </location>
</feature>